<feature type="transmembrane region" description="Helical" evidence="1">
    <location>
        <begin position="263"/>
        <end position="281"/>
    </location>
</feature>
<feature type="transmembrane region" description="Helical" evidence="1">
    <location>
        <begin position="121"/>
        <end position="140"/>
    </location>
</feature>
<proteinExistence type="predicted"/>
<keyword evidence="1" id="KW-0812">Transmembrane</keyword>
<feature type="transmembrane region" description="Helical" evidence="1">
    <location>
        <begin position="32"/>
        <end position="50"/>
    </location>
</feature>
<accession>A0ABP5JX00</accession>
<dbReference type="EMBL" id="BAAAQQ010000007">
    <property type="protein sequence ID" value="GAA2121533.1"/>
    <property type="molecule type" value="Genomic_DNA"/>
</dbReference>
<feature type="transmembrane region" description="Helical" evidence="1">
    <location>
        <begin position="95"/>
        <end position="115"/>
    </location>
</feature>
<feature type="transmembrane region" description="Helical" evidence="1">
    <location>
        <begin position="228"/>
        <end position="251"/>
    </location>
</feature>
<feature type="transmembrane region" description="Helical" evidence="1">
    <location>
        <begin position="160"/>
        <end position="182"/>
    </location>
</feature>
<feature type="transmembrane region" description="Helical" evidence="1">
    <location>
        <begin position="62"/>
        <end position="83"/>
    </location>
</feature>
<gene>
    <name evidence="2" type="ORF">GCM10009843_15860</name>
</gene>
<comment type="caution">
    <text evidence="2">The sequence shown here is derived from an EMBL/GenBank/DDBJ whole genome shotgun (WGS) entry which is preliminary data.</text>
</comment>
<keyword evidence="1" id="KW-1133">Transmembrane helix</keyword>
<feature type="transmembrane region" description="Helical" evidence="1">
    <location>
        <begin position="197"/>
        <end position="219"/>
    </location>
</feature>
<dbReference type="RefSeq" id="WP_344303143.1">
    <property type="nucleotide sequence ID" value="NZ_BAAAQQ010000007.1"/>
</dbReference>
<evidence type="ECO:0000313" key="3">
    <source>
        <dbReference type="Proteomes" id="UP001500575"/>
    </source>
</evidence>
<organism evidence="2 3">
    <name type="scientific">Nocardioides bigeumensis</name>
    <dbReference type="NCBI Taxonomy" id="433657"/>
    <lineage>
        <taxon>Bacteria</taxon>
        <taxon>Bacillati</taxon>
        <taxon>Actinomycetota</taxon>
        <taxon>Actinomycetes</taxon>
        <taxon>Propionibacteriales</taxon>
        <taxon>Nocardioidaceae</taxon>
        <taxon>Nocardioides</taxon>
    </lineage>
</organism>
<keyword evidence="3" id="KW-1185">Reference proteome</keyword>
<protein>
    <submittedName>
        <fullName evidence="2">Uncharacterized protein</fullName>
    </submittedName>
</protein>
<sequence length="294" mass="30793">MTTRSSTGALPATTTRPLDLHSTHRISRTARLSAVIVSLGIVASSAYALLADDPYRDLSDATVVAAKAQDVCSVLFAGVLLWLIRTTVATRAAHLLRVGLLAYVAYSYAIYLTGVPMNRAFLVYVVIESAALAGLVEGLLRLTTWSWPLVSRRLSRGTGWMLSLVAVLFTGLWLSALVPYALGGATPEPAGVGGAPYPVYVLDLVVVLPCILAVGVLLLQGRPLAGPLAVVALVKILTLFGALWAGVLVGLATGEDVELGADAGPSVLMLVASAWLLVRWLRALTPARTTGSPS</sequence>
<dbReference type="Proteomes" id="UP001500575">
    <property type="component" value="Unassembled WGS sequence"/>
</dbReference>
<name>A0ABP5JX00_9ACTN</name>
<reference evidence="3" key="1">
    <citation type="journal article" date="2019" name="Int. J. Syst. Evol. Microbiol.">
        <title>The Global Catalogue of Microorganisms (GCM) 10K type strain sequencing project: providing services to taxonomists for standard genome sequencing and annotation.</title>
        <authorList>
            <consortium name="The Broad Institute Genomics Platform"/>
            <consortium name="The Broad Institute Genome Sequencing Center for Infectious Disease"/>
            <person name="Wu L."/>
            <person name="Ma J."/>
        </authorList>
    </citation>
    <scope>NUCLEOTIDE SEQUENCE [LARGE SCALE GENOMIC DNA]</scope>
    <source>
        <strain evidence="3">JCM 16021</strain>
    </source>
</reference>
<evidence type="ECO:0000313" key="2">
    <source>
        <dbReference type="EMBL" id="GAA2121533.1"/>
    </source>
</evidence>
<evidence type="ECO:0000256" key="1">
    <source>
        <dbReference type="SAM" id="Phobius"/>
    </source>
</evidence>
<keyword evidence="1" id="KW-0472">Membrane</keyword>